<protein>
    <submittedName>
        <fullName evidence="2">Siderophore-interacting protein</fullName>
    </submittedName>
</protein>
<evidence type="ECO:0000259" key="1">
    <source>
        <dbReference type="PROSITE" id="PS51384"/>
    </source>
</evidence>
<evidence type="ECO:0000313" key="2">
    <source>
        <dbReference type="EMBL" id="MFD0887408.1"/>
    </source>
</evidence>
<organism evidence="2 3">
    <name type="scientific">Streptosporangium algeriense</name>
    <dbReference type="NCBI Taxonomy" id="1682748"/>
    <lineage>
        <taxon>Bacteria</taxon>
        <taxon>Bacillati</taxon>
        <taxon>Actinomycetota</taxon>
        <taxon>Actinomycetes</taxon>
        <taxon>Streptosporangiales</taxon>
        <taxon>Streptosporangiaceae</taxon>
        <taxon>Streptosporangium</taxon>
    </lineage>
</organism>
<evidence type="ECO:0000313" key="3">
    <source>
        <dbReference type="Proteomes" id="UP001597024"/>
    </source>
</evidence>
<dbReference type="Proteomes" id="UP001597024">
    <property type="component" value="Unassembled WGS sequence"/>
</dbReference>
<dbReference type="Gene3D" id="2.40.30.10">
    <property type="entry name" value="Translation factors"/>
    <property type="match status" value="1"/>
</dbReference>
<feature type="domain" description="FAD-binding FR-type" evidence="1">
    <location>
        <begin position="5"/>
        <end position="140"/>
    </location>
</feature>
<sequence>MIDPFRFFHVRVSGLRRLSPSFLRATFTGDDLDLFADNGFDQRIKLILPHDEHGFAHLPTGRDWYARWRALPAGLRNSFRTYTVRAVRHGAREVDLDIVLHEAAHEAAHGTGHEAADETANEGERIVRTDAPGPVASAAL</sequence>
<dbReference type="InterPro" id="IPR039374">
    <property type="entry name" value="SIP_fam"/>
</dbReference>
<proteinExistence type="predicted"/>
<dbReference type="CDD" id="cd06193">
    <property type="entry name" value="siderophore_interacting"/>
    <property type="match status" value="1"/>
</dbReference>
<dbReference type="Pfam" id="PF08021">
    <property type="entry name" value="FAD_binding_9"/>
    <property type="match status" value="1"/>
</dbReference>
<dbReference type="PANTHER" id="PTHR30157:SF0">
    <property type="entry name" value="NADPH-DEPENDENT FERRIC-CHELATE REDUCTASE"/>
    <property type="match status" value="1"/>
</dbReference>
<gene>
    <name evidence="2" type="ORF">ACFQ08_22930</name>
</gene>
<dbReference type="InterPro" id="IPR017927">
    <property type="entry name" value="FAD-bd_FR_type"/>
</dbReference>
<accession>A0ABW3DXI0</accession>
<dbReference type="InterPro" id="IPR013113">
    <property type="entry name" value="SIP_FAD-bd"/>
</dbReference>
<comment type="caution">
    <text evidence="2">The sequence shown here is derived from an EMBL/GenBank/DDBJ whole genome shotgun (WGS) entry which is preliminary data.</text>
</comment>
<reference evidence="3" key="1">
    <citation type="journal article" date="2019" name="Int. J. Syst. Evol. Microbiol.">
        <title>The Global Catalogue of Microorganisms (GCM) 10K type strain sequencing project: providing services to taxonomists for standard genome sequencing and annotation.</title>
        <authorList>
            <consortium name="The Broad Institute Genomics Platform"/>
            <consortium name="The Broad Institute Genome Sequencing Center for Infectious Disease"/>
            <person name="Wu L."/>
            <person name="Ma J."/>
        </authorList>
    </citation>
    <scope>NUCLEOTIDE SEQUENCE [LARGE SCALE GENOMIC DNA]</scope>
    <source>
        <strain evidence="3">CCUG 62974</strain>
    </source>
</reference>
<dbReference type="PROSITE" id="PS51384">
    <property type="entry name" value="FAD_FR"/>
    <property type="match status" value="1"/>
</dbReference>
<name>A0ABW3DXI0_9ACTN</name>
<keyword evidence="3" id="KW-1185">Reference proteome</keyword>
<dbReference type="PANTHER" id="PTHR30157">
    <property type="entry name" value="FERRIC REDUCTASE, NADPH-DEPENDENT"/>
    <property type="match status" value="1"/>
</dbReference>
<dbReference type="EMBL" id="JBHTHX010000923">
    <property type="protein sequence ID" value="MFD0887408.1"/>
    <property type="molecule type" value="Genomic_DNA"/>
</dbReference>
<feature type="non-terminal residue" evidence="2">
    <location>
        <position position="140"/>
    </location>
</feature>